<organism evidence="1 2">
    <name type="scientific">Octadecabacter temperatus</name>
    <dbReference type="NCBI Taxonomy" id="1458307"/>
    <lineage>
        <taxon>Bacteria</taxon>
        <taxon>Pseudomonadati</taxon>
        <taxon>Pseudomonadota</taxon>
        <taxon>Alphaproteobacteria</taxon>
        <taxon>Rhodobacterales</taxon>
        <taxon>Roseobacteraceae</taxon>
        <taxon>Octadecabacter</taxon>
    </lineage>
</organism>
<dbReference type="STRING" id="1458307.OSB_05690"/>
<dbReference type="OrthoDB" id="7856745at2"/>
<dbReference type="Proteomes" id="UP000067444">
    <property type="component" value="Chromosome"/>
</dbReference>
<dbReference type="Gene3D" id="3.10.450.40">
    <property type="match status" value="1"/>
</dbReference>
<name>A0A0K0Y2I0_9RHOB</name>
<keyword evidence="2" id="KW-1185">Reference proteome</keyword>
<dbReference type="Pfam" id="PF03413">
    <property type="entry name" value="PepSY"/>
    <property type="match status" value="1"/>
</dbReference>
<evidence type="ECO:0000313" key="2">
    <source>
        <dbReference type="Proteomes" id="UP000067444"/>
    </source>
</evidence>
<dbReference type="KEGG" id="otm:OSB_05690"/>
<evidence type="ECO:0000313" key="1">
    <source>
        <dbReference type="EMBL" id="AKS45130.1"/>
    </source>
</evidence>
<dbReference type="RefSeq" id="WP_049833551.1">
    <property type="nucleotide sequence ID" value="NZ_CP012160.1"/>
</dbReference>
<dbReference type="AlphaFoldDB" id="A0A0K0Y2I0"/>
<reference evidence="1 2" key="1">
    <citation type="journal article" date="2015" name="Genome Announc.">
        <title>Closed Genome Sequence of Octadecabacter temperatus SB1, the First Mesophilic Species of the Genus Octadecabacter.</title>
        <authorList>
            <person name="Voget S."/>
            <person name="Billerbeck S."/>
            <person name="Simon M."/>
            <person name="Daniel R."/>
        </authorList>
    </citation>
    <scope>NUCLEOTIDE SEQUENCE [LARGE SCALE GENOMIC DNA]</scope>
    <source>
        <strain evidence="1 2">SB1</strain>
    </source>
</reference>
<accession>A0A0K0Y2I0</accession>
<protein>
    <submittedName>
        <fullName evidence="1">Peptidase propeptide and YPEB domain protein</fullName>
    </submittedName>
</protein>
<dbReference type="EMBL" id="CP012160">
    <property type="protein sequence ID" value="AKS45130.1"/>
    <property type="molecule type" value="Genomic_DNA"/>
</dbReference>
<proteinExistence type="predicted"/>
<dbReference type="InterPro" id="IPR025711">
    <property type="entry name" value="PepSY"/>
</dbReference>
<sequence length="109" mass="11593">MNMKLIAGGALTGLVLAGSLAGMVSAQSVADATGLTEEQVIEIALMEIPGEVQEVELENHRGQQIYEIEILSADGEEMEVEIDAQTGDVLEVKADREGCDKDDDDTDEA</sequence>
<gene>
    <name evidence="1" type="ORF">OSB_05690</name>
</gene>